<evidence type="ECO:0000256" key="9">
    <source>
        <dbReference type="ARBA" id="ARBA00032879"/>
    </source>
</evidence>
<feature type="binding site" evidence="14">
    <location>
        <position position="248"/>
    </location>
    <ligand>
        <name>pyruvate</name>
        <dbReference type="ChEBI" id="CHEBI:15361"/>
    </ligand>
</feature>
<dbReference type="RefSeq" id="XP_003728901.1">
    <property type="nucleotide sequence ID" value="XM_003728853.3"/>
</dbReference>
<comment type="catalytic activity">
    <reaction evidence="10">
        <text>(4R)-4-hydroxy-2-oxoglutarate = glyoxylate + pyruvate</text>
        <dbReference type="Rhea" id="RHEA:30687"/>
        <dbReference type="ChEBI" id="CHEBI:15361"/>
        <dbReference type="ChEBI" id="CHEBI:36655"/>
        <dbReference type="ChEBI" id="CHEBI:62213"/>
        <dbReference type="EC" id="4.1.3.16"/>
    </reaction>
</comment>
<evidence type="ECO:0000256" key="5">
    <source>
        <dbReference type="ARBA" id="ARBA00018425"/>
    </source>
</evidence>
<dbReference type="Gene3D" id="3.20.20.70">
    <property type="entry name" value="Aldolase class I"/>
    <property type="match status" value="1"/>
</dbReference>
<dbReference type="EnsemblMetazoa" id="XM_003728853">
    <property type="protein sequence ID" value="XP_003728901"/>
    <property type="gene ID" value="LOC579934"/>
</dbReference>
<comment type="catalytic activity">
    <reaction evidence="11">
        <text>(4S)-4-hydroxy-2-oxoglutarate = glyoxylate + pyruvate</text>
        <dbReference type="Rhea" id="RHEA:35639"/>
        <dbReference type="ChEBI" id="CHEBI:15361"/>
        <dbReference type="ChEBI" id="CHEBI:36655"/>
        <dbReference type="ChEBI" id="CHEBI:71685"/>
        <dbReference type="EC" id="4.1.3.16"/>
    </reaction>
</comment>
<dbReference type="CTD" id="112817"/>
<comment type="subunit">
    <text evidence="3">Homotetramer.</text>
</comment>
<dbReference type="Proteomes" id="UP000007110">
    <property type="component" value="Unassembled WGS sequence"/>
</dbReference>
<evidence type="ECO:0000256" key="12">
    <source>
        <dbReference type="PIRNR" id="PIRNR001365"/>
    </source>
</evidence>
<feature type="active site" description="Schiff-base intermediate with substrate" evidence="13">
    <location>
        <position position="205"/>
    </location>
</feature>
<dbReference type="InterPro" id="IPR002220">
    <property type="entry name" value="DapA-like"/>
</dbReference>
<comment type="similarity">
    <text evidence="2 12">Belongs to the DapA family.</text>
</comment>
<evidence type="ECO:0000256" key="1">
    <source>
        <dbReference type="ARBA" id="ARBA00002577"/>
    </source>
</evidence>
<dbReference type="InterPro" id="IPR013785">
    <property type="entry name" value="Aldolase_TIM"/>
</dbReference>
<dbReference type="OrthoDB" id="191315at2759"/>
<protein>
    <recommendedName>
        <fullName evidence="5">4-hydroxy-2-oxoglutarate aldolase, mitochondrial</fullName>
        <ecNumber evidence="4">4.1.3.16</ecNumber>
    </recommendedName>
    <alternativeName>
        <fullName evidence="9">Dihydrodipicolinate synthase-like</fullName>
    </alternativeName>
    <alternativeName>
        <fullName evidence="8">Probable 2-keto-4-hydroxyglutarate aldolase</fullName>
    </alternativeName>
</protein>
<dbReference type="AlphaFoldDB" id="A0A7M7GIL5"/>
<dbReference type="InParanoid" id="A0A7M7GIL5"/>
<dbReference type="PRINTS" id="PR00146">
    <property type="entry name" value="DHPICSNTHASE"/>
</dbReference>
<evidence type="ECO:0000256" key="10">
    <source>
        <dbReference type="ARBA" id="ARBA00033610"/>
    </source>
</evidence>
<evidence type="ECO:0000256" key="2">
    <source>
        <dbReference type="ARBA" id="ARBA00007592"/>
    </source>
</evidence>
<dbReference type="Pfam" id="PF00701">
    <property type="entry name" value="DHDPS"/>
    <property type="match status" value="1"/>
</dbReference>
<dbReference type="OMA" id="GMDACVP"/>
<keyword evidence="7" id="KW-0704">Schiff base</keyword>
<evidence type="ECO:0000256" key="7">
    <source>
        <dbReference type="ARBA" id="ARBA00023270"/>
    </source>
</evidence>
<dbReference type="CDD" id="cd00408">
    <property type="entry name" value="DHDPS-like"/>
    <property type="match status" value="1"/>
</dbReference>
<dbReference type="FunCoup" id="A0A7M7GIL5">
    <property type="interactions" value="65"/>
</dbReference>
<dbReference type="PANTHER" id="PTHR12128:SF66">
    <property type="entry name" value="4-HYDROXY-2-OXOGLUTARATE ALDOLASE, MITOCHONDRIAL"/>
    <property type="match status" value="1"/>
</dbReference>
<name>A0A7M7GIL5_STRPU</name>
<keyword evidence="6 12" id="KW-0456">Lyase</keyword>
<dbReference type="SUPFAM" id="SSF51569">
    <property type="entry name" value="Aldolase"/>
    <property type="match status" value="1"/>
</dbReference>
<dbReference type="PIRSF" id="PIRSF001365">
    <property type="entry name" value="DHDPS"/>
    <property type="match status" value="1"/>
</dbReference>
<evidence type="ECO:0000256" key="11">
    <source>
        <dbReference type="ARBA" id="ARBA00033613"/>
    </source>
</evidence>
<sequence length="339" mass="36847">MIYIRTSFIRLHTLLQSANAAITSKSRLSLRNVRTMSSANRLDLSGVMPPIATPFDKDENIRYDLLEENINKWNKIPFRGYVVQGSSGEYMYLSKEERVEIVKRVRNAVPSDKLIVAGSGCESTRDTIEMTQRMADAGADAVLVVTPCFYKGGMTAEALTNHYTKVADASPVPVILYSVPANTGIDLPVEVAAKMCSHPNVIGMKESGGDVSKIGLMVHKTKGEDFQILAGSGGFFIQAMTVGAVGGICAVANVLGGELCHLHQLFKDGKMEKAVELQHRIIAPNAAVTRKFGIPGLKTAMDWFGYYGGPTRSPLVPLAQGQLDAMMKDFVENGFDPKK</sequence>
<evidence type="ECO:0000256" key="6">
    <source>
        <dbReference type="ARBA" id="ARBA00023239"/>
    </source>
</evidence>
<dbReference type="PROSITE" id="PS00666">
    <property type="entry name" value="DHDPS_2"/>
    <property type="match status" value="1"/>
</dbReference>
<dbReference type="InterPro" id="IPR020625">
    <property type="entry name" value="Schiff_base-form_aldolases_AS"/>
</dbReference>
<dbReference type="KEGG" id="spu:579934"/>
<dbReference type="SMART" id="SM01130">
    <property type="entry name" value="DHDPS"/>
    <property type="match status" value="1"/>
</dbReference>
<evidence type="ECO:0000256" key="4">
    <source>
        <dbReference type="ARBA" id="ARBA00012215"/>
    </source>
</evidence>
<feature type="active site" description="Proton donor/acceptor" evidence="13">
    <location>
        <position position="177"/>
    </location>
</feature>
<evidence type="ECO:0000256" key="3">
    <source>
        <dbReference type="ARBA" id="ARBA00011881"/>
    </source>
</evidence>
<evidence type="ECO:0000256" key="14">
    <source>
        <dbReference type="PIRSR" id="PIRSR001365-2"/>
    </source>
</evidence>
<proteinExistence type="inferred from homology"/>
<evidence type="ECO:0000256" key="13">
    <source>
        <dbReference type="PIRSR" id="PIRSR001365-1"/>
    </source>
</evidence>
<reference evidence="16" key="1">
    <citation type="submission" date="2015-02" db="EMBL/GenBank/DDBJ databases">
        <title>Genome sequencing for Strongylocentrotus purpuratus.</title>
        <authorList>
            <person name="Murali S."/>
            <person name="Liu Y."/>
            <person name="Vee V."/>
            <person name="English A."/>
            <person name="Wang M."/>
            <person name="Skinner E."/>
            <person name="Han Y."/>
            <person name="Muzny D.M."/>
            <person name="Worley K.C."/>
            <person name="Gibbs R.A."/>
        </authorList>
    </citation>
    <scope>NUCLEOTIDE SEQUENCE</scope>
</reference>
<dbReference type="GeneID" id="579934"/>
<evidence type="ECO:0000313" key="15">
    <source>
        <dbReference type="EnsemblMetazoa" id="XP_003728901"/>
    </source>
</evidence>
<organism evidence="15 16">
    <name type="scientific">Strongylocentrotus purpuratus</name>
    <name type="common">Purple sea urchin</name>
    <dbReference type="NCBI Taxonomy" id="7668"/>
    <lineage>
        <taxon>Eukaryota</taxon>
        <taxon>Metazoa</taxon>
        <taxon>Echinodermata</taxon>
        <taxon>Eleutherozoa</taxon>
        <taxon>Echinozoa</taxon>
        <taxon>Echinoidea</taxon>
        <taxon>Euechinoidea</taxon>
        <taxon>Echinacea</taxon>
        <taxon>Camarodonta</taxon>
        <taxon>Echinidea</taxon>
        <taxon>Strongylocentrotidae</taxon>
        <taxon>Strongylocentrotus</taxon>
    </lineage>
</organism>
<evidence type="ECO:0000256" key="8">
    <source>
        <dbReference type="ARBA" id="ARBA00030874"/>
    </source>
</evidence>
<accession>A0A7M7GIL5</accession>
<dbReference type="EC" id="4.1.3.16" evidence="4"/>
<reference evidence="15" key="2">
    <citation type="submission" date="2021-01" db="UniProtKB">
        <authorList>
            <consortium name="EnsemblMetazoa"/>
        </authorList>
    </citation>
    <scope>IDENTIFICATION</scope>
</reference>
<comment type="function">
    <text evidence="1">Catalyzes the final step in the metabolic pathway of hydroxyproline.</text>
</comment>
<dbReference type="GO" id="GO:0009436">
    <property type="term" value="P:glyoxylate catabolic process"/>
    <property type="evidence" value="ECO:0000318"/>
    <property type="project" value="GO_Central"/>
</dbReference>
<dbReference type="PANTHER" id="PTHR12128">
    <property type="entry name" value="DIHYDRODIPICOLINATE SYNTHASE"/>
    <property type="match status" value="1"/>
</dbReference>
<dbReference type="GO" id="GO:0008700">
    <property type="term" value="F:(R,S)-4-hydroxy-2-oxoglutarate aldolase activity"/>
    <property type="evidence" value="ECO:0000318"/>
    <property type="project" value="GO_Central"/>
</dbReference>
<dbReference type="GO" id="GO:0005739">
    <property type="term" value="C:mitochondrion"/>
    <property type="evidence" value="ECO:0000318"/>
    <property type="project" value="GO_Central"/>
</dbReference>
<keyword evidence="16" id="KW-1185">Reference proteome</keyword>
<evidence type="ECO:0000313" key="16">
    <source>
        <dbReference type="Proteomes" id="UP000007110"/>
    </source>
</evidence>